<name>A0ABP6Z0W8_9ACTN</name>
<evidence type="ECO:0000313" key="3">
    <source>
        <dbReference type="Proteomes" id="UP001500707"/>
    </source>
</evidence>
<organism evidence="2 3">
    <name type="scientific">Streptomyces osmaniensis</name>
    <dbReference type="NCBI Taxonomy" id="593134"/>
    <lineage>
        <taxon>Bacteria</taxon>
        <taxon>Bacillati</taxon>
        <taxon>Actinomycetota</taxon>
        <taxon>Actinomycetes</taxon>
        <taxon>Kitasatosporales</taxon>
        <taxon>Streptomycetaceae</taxon>
        <taxon>Streptomyces</taxon>
    </lineage>
</organism>
<protein>
    <recommendedName>
        <fullName evidence="1">PspA-associated domain-containing protein</fullName>
    </recommendedName>
</protein>
<dbReference type="Proteomes" id="UP001500707">
    <property type="component" value="Unassembled WGS sequence"/>
</dbReference>
<accession>A0ABP6Z0W8</accession>
<keyword evidence="3" id="KW-1185">Reference proteome</keyword>
<dbReference type="InterPro" id="IPR054437">
    <property type="entry name" value="PspA-assoc_dom"/>
</dbReference>
<reference evidence="3" key="1">
    <citation type="journal article" date="2019" name="Int. J. Syst. Evol. Microbiol.">
        <title>The Global Catalogue of Microorganisms (GCM) 10K type strain sequencing project: providing services to taxonomists for standard genome sequencing and annotation.</title>
        <authorList>
            <consortium name="The Broad Institute Genomics Platform"/>
            <consortium name="The Broad Institute Genome Sequencing Center for Infectious Disease"/>
            <person name="Wu L."/>
            <person name="Ma J."/>
        </authorList>
    </citation>
    <scope>NUCLEOTIDE SEQUENCE [LARGE SCALE GENOMIC DNA]</scope>
    <source>
        <strain evidence="3">JCM 17656</strain>
    </source>
</reference>
<dbReference type="EMBL" id="BAABCE010000031">
    <property type="protein sequence ID" value="GAA3593307.1"/>
    <property type="molecule type" value="Genomic_DNA"/>
</dbReference>
<proteinExistence type="predicted"/>
<gene>
    <name evidence="2" type="ORF">GCM10022295_88570</name>
</gene>
<evidence type="ECO:0000259" key="1">
    <source>
        <dbReference type="Pfam" id="PF22743"/>
    </source>
</evidence>
<feature type="domain" description="PspA-associated" evidence="1">
    <location>
        <begin position="4"/>
        <end position="95"/>
    </location>
</feature>
<sequence>MGDMIVRIMGEGQVKLSDSHLPELNKLDDELLVEMENGDGPGFRRTLTALLSKVRELGTPLPDDSLEPSELILPSSDATLEEVRELLSDDGLIPG</sequence>
<dbReference type="Pfam" id="PF22743">
    <property type="entry name" value="PspAA"/>
    <property type="match status" value="1"/>
</dbReference>
<comment type="caution">
    <text evidence="2">The sequence shown here is derived from an EMBL/GenBank/DDBJ whole genome shotgun (WGS) entry which is preliminary data.</text>
</comment>
<evidence type="ECO:0000313" key="2">
    <source>
        <dbReference type="EMBL" id="GAA3593307.1"/>
    </source>
</evidence>